<dbReference type="Pfam" id="PF05135">
    <property type="entry name" value="Phage_connect_1"/>
    <property type="match status" value="1"/>
</dbReference>
<gene>
    <name evidence="1" type="ORF">AWRIB429_1944</name>
</gene>
<dbReference type="RefSeq" id="WP_002819743.1">
    <property type="nucleotide sequence ID" value="NZ_ACSE01000033.1"/>
</dbReference>
<evidence type="ECO:0008006" key="3">
    <source>
        <dbReference type="Google" id="ProtNLM"/>
    </source>
</evidence>
<dbReference type="AlphaFoldDB" id="D3LC64"/>
<dbReference type="NCBIfam" id="TIGR01560">
    <property type="entry name" value="put_DNA_pack"/>
    <property type="match status" value="1"/>
</dbReference>
<evidence type="ECO:0000313" key="1">
    <source>
        <dbReference type="EMBL" id="EFD87511.1"/>
    </source>
</evidence>
<dbReference type="CDD" id="cd08054">
    <property type="entry name" value="gp6"/>
    <property type="match status" value="1"/>
</dbReference>
<dbReference type="Proteomes" id="UP000003075">
    <property type="component" value="Unassembled WGS sequence"/>
</dbReference>
<dbReference type="OrthoDB" id="2149719at2"/>
<organism evidence="1 2">
    <name type="scientific">Oenococcus oeni AWRIB429</name>
    <dbReference type="NCBI Taxonomy" id="655225"/>
    <lineage>
        <taxon>Bacteria</taxon>
        <taxon>Bacillati</taxon>
        <taxon>Bacillota</taxon>
        <taxon>Bacilli</taxon>
        <taxon>Lactobacillales</taxon>
        <taxon>Lactobacillaceae</taxon>
        <taxon>Oenococcus</taxon>
    </lineage>
</organism>
<dbReference type="InterPro" id="IPR006450">
    <property type="entry name" value="Phage_HK97_gp6-like"/>
</dbReference>
<proteinExistence type="predicted"/>
<name>D3LC64_OENOE</name>
<dbReference type="InterPro" id="IPR021146">
    <property type="entry name" value="Phage_gp6-like_head-tail"/>
</dbReference>
<accession>D3LC64</accession>
<protein>
    <recommendedName>
        <fullName evidence="3">Phage gp6-like head-tail connector protein</fullName>
    </recommendedName>
</protein>
<comment type="caution">
    <text evidence="1">The sequence shown here is derived from an EMBL/GenBank/DDBJ whole genome shotgun (WGS) entry which is preliminary data.</text>
</comment>
<sequence length="115" mass="12578">MTVELADLKISLRVDIDTDNDILQSYIDSAVAFLKNAIGADDANNTFYSRSDVSPLFDTATLALAGAYYSNRSALTNISAVPVPLVSDNIIDQLRMIWEDWQLSLETTTGDNDGD</sequence>
<dbReference type="GeneID" id="75065314"/>
<reference evidence="1 2" key="1">
    <citation type="journal article" date="2010" name="Appl. Microbiol. Biotechnol.">
        <title>Genotypic diversity in Oenococcus oeni by high-density microarray comparative genome hybridization and whole genome sequencing.</title>
        <authorList>
            <person name="Borneman A.R."/>
            <person name="Bartowsky E.J."/>
            <person name="McCarthy J."/>
            <person name="Chambers P.J."/>
        </authorList>
    </citation>
    <scope>NUCLEOTIDE SEQUENCE [LARGE SCALE GENOMIC DNA]</scope>
    <source>
        <strain evidence="1 2">AWRIB429</strain>
    </source>
</reference>
<dbReference type="Gene3D" id="1.10.3230.30">
    <property type="entry name" value="Phage gp6-like head-tail connector protein"/>
    <property type="match status" value="1"/>
</dbReference>
<dbReference type="EMBL" id="ACSE01000033">
    <property type="protein sequence ID" value="EFD87511.1"/>
    <property type="molecule type" value="Genomic_DNA"/>
</dbReference>
<evidence type="ECO:0000313" key="2">
    <source>
        <dbReference type="Proteomes" id="UP000003075"/>
    </source>
</evidence>